<evidence type="ECO:0008006" key="5">
    <source>
        <dbReference type="Google" id="ProtNLM"/>
    </source>
</evidence>
<name>A0ABR7M3Q8_9BACT</name>
<keyword evidence="2" id="KW-0472">Membrane</keyword>
<protein>
    <recommendedName>
        <fullName evidence="5">DUF1003 domain-containing protein</fullName>
    </recommendedName>
</protein>
<feature type="transmembrane region" description="Helical" evidence="2">
    <location>
        <begin position="24"/>
        <end position="47"/>
    </location>
</feature>
<keyword evidence="2" id="KW-0812">Transmembrane</keyword>
<dbReference type="InterPro" id="IPR010406">
    <property type="entry name" value="DUF1003"/>
</dbReference>
<comment type="caution">
    <text evidence="3">The sequence shown here is derived from an EMBL/GenBank/DDBJ whole genome shotgun (WGS) entry which is preliminary data.</text>
</comment>
<proteinExistence type="predicted"/>
<dbReference type="Pfam" id="PF06210">
    <property type="entry name" value="DUF1003"/>
    <property type="match status" value="1"/>
</dbReference>
<dbReference type="Proteomes" id="UP000765802">
    <property type="component" value="Unassembled WGS sequence"/>
</dbReference>
<gene>
    <name evidence="3" type="ORF">BC349_01655</name>
</gene>
<keyword evidence="4" id="KW-1185">Reference proteome</keyword>
<organism evidence="3 4">
    <name type="scientific">Flavihumibacter stibioxidans</name>
    <dbReference type="NCBI Taxonomy" id="1834163"/>
    <lineage>
        <taxon>Bacteria</taxon>
        <taxon>Pseudomonadati</taxon>
        <taxon>Bacteroidota</taxon>
        <taxon>Chitinophagia</taxon>
        <taxon>Chitinophagales</taxon>
        <taxon>Chitinophagaceae</taxon>
        <taxon>Flavihumibacter</taxon>
    </lineage>
</organism>
<evidence type="ECO:0000256" key="2">
    <source>
        <dbReference type="SAM" id="Phobius"/>
    </source>
</evidence>
<dbReference type="EMBL" id="MBUA01000001">
    <property type="protein sequence ID" value="MBC6489658.1"/>
    <property type="molecule type" value="Genomic_DNA"/>
</dbReference>
<accession>A0ABR7M3Q8</accession>
<feature type="transmembrane region" description="Helical" evidence="2">
    <location>
        <begin position="67"/>
        <end position="88"/>
    </location>
</feature>
<dbReference type="PANTHER" id="PTHR41386">
    <property type="entry name" value="INTEGRAL MEMBRANE PROTEIN-RELATED"/>
    <property type="match status" value="1"/>
</dbReference>
<evidence type="ECO:0000313" key="3">
    <source>
        <dbReference type="EMBL" id="MBC6489658.1"/>
    </source>
</evidence>
<dbReference type="PANTHER" id="PTHR41386:SF1">
    <property type="entry name" value="MEMBRANE PROTEIN"/>
    <property type="match status" value="1"/>
</dbReference>
<sequence length="136" mass="16088">MKPTVSLKNVNEYHKNSLSRSQRFASWITGKIGTMTFFYVIFSWTAIWLLWNLMAPKTMQFDPAPDFLLWLFISNMIQIFLMPLIMIGQNIQGKHAEMLADNDFEVNKKAEQEIKELKEKLEYLTELIEKRLPELK</sequence>
<keyword evidence="1" id="KW-0175">Coiled coil</keyword>
<reference evidence="3 4" key="1">
    <citation type="submission" date="2016-07" db="EMBL/GenBank/DDBJ databases">
        <title>Genome analysis of Flavihumibacter stibioxidans YS-17.</title>
        <authorList>
            <person name="Shi K."/>
            <person name="Han Y."/>
            <person name="Wang G."/>
        </authorList>
    </citation>
    <scope>NUCLEOTIDE SEQUENCE [LARGE SCALE GENOMIC DNA]</scope>
    <source>
        <strain evidence="3 4">YS-17</strain>
    </source>
</reference>
<dbReference type="RefSeq" id="WP_187255014.1">
    <property type="nucleotide sequence ID" value="NZ_JBHULF010000006.1"/>
</dbReference>
<feature type="coiled-coil region" evidence="1">
    <location>
        <begin position="100"/>
        <end position="127"/>
    </location>
</feature>
<evidence type="ECO:0000313" key="4">
    <source>
        <dbReference type="Proteomes" id="UP000765802"/>
    </source>
</evidence>
<evidence type="ECO:0000256" key="1">
    <source>
        <dbReference type="SAM" id="Coils"/>
    </source>
</evidence>
<keyword evidence="2" id="KW-1133">Transmembrane helix</keyword>